<dbReference type="InterPro" id="IPR058240">
    <property type="entry name" value="rSAM_sf"/>
</dbReference>
<dbReference type="NCBIfam" id="TIGR02666">
    <property type="entry name" value="moaA"/>
    <property type="match status" value="1"/>
</dbReference>
<evidence type="ECO:0000256" key="5">
    <source>
        <dbReference type="ARBA" id="ARBA00022741"/>
    </source>
</evidence>
<name>A0A1M6JAW5_9FIRM</name>
<dbReference type="CDD" id="cd21117">
    <property type="entry name" value="Twitch_MoaA"/>
    <property type="match status" value="1"/>
</dbReference>
<comment type="cofactor">
    <cofactor evidence="12">
        <name>[4Fe-4S] cluster</name>
        <dbReference type="ChEBI" id="CHEBI:49883"/>
    </cofactor>
    <text evidence="12">Binds 2 [4Fe-4S] clusters. Binds 1 [4Fe-4S] cluster coordinated with 3 cysteines and an exchangeable S-adenosyl-L-methionine and 1 [4Fe-4S] cluster coordinated with 3 cysteines and the GTP-derived substrate.</text>
</comment>
<feature type="binding site" evidence="12">
    <location>
        <position position="155"/>
    </location>
    <ligand>
        <name>GTP</name>
        <dbReference type="ChEBI" id="CHEBI:37565"/>
    </ligand>
</feature>
<keyword evidence="2 12" id="KW-0004">4Fe-4S</keyword>
<dbReference type="UniPathway" id="UPA00344"/>
<dbReference type="PANTHER" id="PTHR22960:SF0">
    <property type="entry name" value="MOLYBDENUM COFACTOR BIOSYNTHESIS PROTEIN 1"/>
    <property type="match status" value="1"/>
</dbReference>
<evidence type="ECO:0000256" key="4">
    <source>
        <dbReference type="ARBA" id="ARBA00022723"/>
    </source>
</evidence>
<dbReference type="OrthoDB" id="9763993at2"/>
<dbReference type="SFLD" id="SFLDG01383">
    <property type="entry name" value="cyclic_pyranopterin_phosphate"/>
    <property type="match status" value="1"/>
</dbReference>
<dbReference type="GO" id="GO:0051539">
    <property type="term" value="F:4 iron, 4 sulfur cluster binding"/>
    <property type="evidence" value="ECO:0007669"/>
    <property type="project" value="UniProtKB-UniRule"/>
</dbReference>
<comment type="pathway">
    <text evidence="12">Cofactor biosynthesis; molybdopterin biosynthesis.</text>
</comment>
<evidence type="ECO:0000313" key="15">
    <source>
        <dbReference type="Proteomes" id="UP000184536"/>
    </source>
</evidence>
<dbReference type="GO" id="GO:0046872">
    <property type="term" value="F:metal ion binding"/>
    <property type="evidence" value="ECO:0007669"/>
    <property type="project" value="UniProtKB-KW"/>
</dbReference>
<accession>A0A1M6JAW5</accession>
<keyword evidence="5 12" id="KW-0547">Nucleotide-binding</keyword>
<feature type="binding site" evidence="12">
    <location>
        <position position="267"/>
    </location>
    <ligand>
        <name>[4Fe-4S] cluster</name>
        <dbReference type="ChEBI" id="CHEBI:49883"/>
        <label>2</label>
        <note>4Fe-4S-substrate</note>
    </ligand>
</feature>
<dbReference type="InterPro" id="IPR010505">
    <property type="entry name" value="MoaA_twitch"/>
</dbReference>
<evidence type="ECO:0000256" key="12">
    <source>
        <dbReference type="HAMAP-Rule" id="MF_01225"/>
    </source>
</evidence>
<evidence type="ECO:0000256" key="11">
    <source>
        <dbReference type="ARBA" id="ARBA00048697"/>
    </source>
</evidence>
<keyword evidence="3 12" id="KW-0949">S-adenosyl-L-methionine</keyword>
<dbReference type="SFLD" id="SFLDG01386">
    <property type="entry name" value="main_SPASM_domain-containing"/>
    <property type="match status" value="1"/>
</dbReference>
<feature type="binding site" evidence="12">
    <location>
        <position position="189"/>
    </location>
    <ligand>
        <name>S-adenosyl-L-methionine</name>
        <dbReference type="ChEBI" id="CHEBI:59789"/>
    </ligand>
</feature>
<dbReference type="InterPro" id="IPR013785">
    <property type="entry name" value="Aldolase_TIM"/>
</dbReference>
<evidence type="ECO:0000259" key="13">
    <source>
        <dbReference type="PROSITE" id="PS51918"/>
    </source>
</evidence>
<dbReference type="SUPFAM" id="SSF102114">
    <property type="entry name" value="Radical SAM enzymes"/>
    <property type="match status" value="1"/>
</dbReference>
<dbReference type="Pfam" id="PF06463">
    <property type="entry name" value="Mob_synth_C"/>
    <property type="match status" value="1"/>
</dbReference>
<comment type="catalytic activity">
    <reaction evidence="11 12">
        <text>GTP + AH2 + S-adenosyl-L-methionine = (8S)-3',8-cyclo-7,8-dihydroguanosine 5'-triphosphate + 5'-deoxyadenosine + L-methionine + A + H(+)</text>
        <dbReference type="Rhea" id="RHEA:49576"/>
        <dbReference type="ChEBI" id="CHEBI:13193"/>
        <dbReference type="ChEBI" id="CHEBI:15378"/>
        <dbReference type="ChEBI" id="CHEBI:17319"/>
        <dbReference type="ChEBI" id="CHEBI:17499"/>
        <dbReference type="ChEBI" id="CHEBI:37565"/>
        <dbReference type="ChEBI" id="CHEBI:57844"/>
        <dbReference type="ChEBI" id="CHEBI:59789"/>
        <dbReference type="ChEBI" id="CHEBI:131766"/>
        <dbReference type="EC" id="4.1.99.22"/>
    </reaction>
</comment>
<evidence type="ECO:0000256" key="9">
    <source>
        <dbReference type="ARBA" id="ARBA00023150"/>
    </source>
</evidence>
<comment type="similarity">
    <text evidence="12">Belongs to the radical SAM superfamily. MoaA family.</text>
</comment>
<evidence type="ECO:0000256" key="10">
    <source>
        <dbReference type="ARBA" id="ARBA00023239"/>
    </source>
</evidence>
<feature type="binding site" evidence="12">
    <location>
        <position position="24"/>
    </location>
    <ligand>
        <name>[4Fe-4S] cluster</name>
        <dbReference type="ChEBI" id="CHEBI:49883"/>
        <label>1</label>
        <note>4Fe-4S-S-AdoMet</note>
    </ligand>
</feature>
<keyword evidence="8 12" id="KW-0342">GTP-binding</keyword>
<dbReference type="HAMAP" id="MF_01225_B">
    <property type="entry name" value="MoaA_B"/>
    <property type="match status" value="1"/>
</dbReference>
<evidence type="ECO:0000256" key="6">
    <source>
        <dbReference type="ARBA" id="ARBA00023004"/>
    </source>
</evidence>
<keyword evidence="6 12" id="KW-0408">Iron</keyword>
<keyword evidence="10 12" id="KW-0456">Lyase</keyword>
<dbReference type="PROSITE" id="PS01305">
    <property type="entry name" value="MOAA_NIFB_PQQE"/>
    <property type="match status" value="1"/>
</dbReference>
<dbReference type="InterPro" id="IPR050105">
    <property type="entry name" value="MoCo_biosynth_MoaA/MoaC"/>
</dbReference>
<dbReference type="GO" id="GO:0006777">
    <property type="term" value="P:Mo-molybdopterin cofactor biosynthetic process"/>
    <property type="evidence" value="ECO:0007669"/>
    <property type="project" value="UniProtKB-UniRule"/>
</dbReference>
<feature type="binding site" evidence="12">
    <location>
        <position position="63"/>
    </location>
    <ligand>
        <name>GTP</name>
        <dbReference type="ChEBI" id="CHEBI:37565"/>
    </ligand>
</feature>
<dbReference type="SFLD" id="SFLDS00029">
    <property type="entry name" value="Radical_SAM"/>
    <property type="match status" value="1"/>
</dbReference>
<feature type="binding site" evidence="12">
    <location>
        <position position="13"/>
    </location>
    <ligand>
        <name>GTP</name>
        <dbReference type="ChEBI" id="CHEBI:37565"/>
    </ligand>
</feature>
<dbReference type="Pfam" id="PF04055">
    <property type="entry name" value="Radical_SAM"/>
    <property type="match status" value="1"/>
</dbReference>
<feature type="binding site" evidence="12">
    <location>
        <position position="118"/>
    </location>
    <ligand>
        <name>S-adenosyl-L-methionine</name>
        <dbReference type="ChEBI" id="CHEBI:59789"/>
    </ligand>
</feature>
<gene>
    <name evidence="12" type="primary">moaA</name>
    <name evidence="14" type="ORF">SAMN02745975_02086</name>
</gene>
<feature type="binding site" evidence="12">
    <location>
        <position position="250"/>
    </location>
    <ligand>
        <name>[4Fe-4S] cluster</name>
        <dbReference type="ChEBI" id="CHEBI:49883"/>
        <label>2</label>
        <note>4Fe-4S-substrate</note>
    </ligand>
</feature>
<dbReference type="GO" id="GO:0061798">
    <property type="term" value="F:GTP 3',8'-cyclase activity"/>
    <property type="evidence" value="ECO:0007669"/>
    <property type="project" value="UniProtKB-UniRule"/>
</dbReference>
<evidence type="ECO:0000256" key="7">
    <source>
        <dbReference type="ARBA" id="ARBA00023014"/>
    </source>
</evidence>
<feature type="binding site" evidence="12">
    <location>
        <position position="27"/>
    </location>
    <ligand>
        <name>[4Fe-4S] cluster</name>
        <dbReference type="ChEBI" id="CHEBI:49883"/>
        <label>1</label>
        <note>4Fe-4S-S-AdoMet</note>
    </ligand>
</feature>
<keyword evidence="4 12" id="KW-0479">Metal-binding</keyword>
<keyword evidence="15" id="KW-1185">Reference proteome</keyword>
<dbReference type="Proteomes" id="UP000184536">
    <property type="component" value="Unassembled WGS sequence"/>
</dbReference>
<feature type="binding site" evidence="12">
    <location>
        <begin position="255"/>
        <end position="257"/>
    </location>
    <ligand>
        <name>GTP</name>
        <dbReference type="ChEBI" id="CHEBI:37565"/>
    </ligand>
</feature>
<evidence type="ECO:0000256" key="3">
    <source>
        <dbReference type="ARBA" id="ARBA00022691"/>
    </source>
</evidence>
<dbReference type="STRING" id="1121919.SAMN02745975_02086"/>
<dbReference type="EMBL" id="FQZV01000025">
    <property type="protein sequence ID" value="SHJ43834.1"/>
    <property type="molecule type" value="Genomic_DNA"/>
</dbReference>
<dbReference type="GO" id="GO:0061799">
    <property type="term" value="F:cyclic pyranopterin monophosphate synthase activity"/>
    <property type="evidence" value="ECO:0007669"/>
    <property type="project" value="TreeGrafter"/>
</dbReference>
<dbReference type="NCBIfam" id="NF001199">
    <property type="entry name" value="PRK00164.2-1"/>
    <property type="match status" value="1"/>
</dbReference>
<dbReference type="SFLD" id="SFLDG01067">
    <property type="entry name" value="SPASM/twitch_domain_containing"/>
    <property type="match status" value="1"/>
</dbReference>
<dbReference type="InterPro" id="IPR007197">
    <property type="entry name" value="rSAM"/>
</dbReference>
<dbReference type="InterPro" id="IPR013483">
    <property type="entry name" value="MoaA"/>
</dbReference>
<feature type="binding site" evidence="12">
    <location>
        <position position="26"/>
    </location>
    <ligand>
        <name>S-adenosyl-L-methionine</name>
        <dbReference type="ChEBI" id="CHEBI:59789"/>
    </ligand>
</feature>
<dbReference type="SMART" id="SM00729">
    <property type="entry name" value="Elp3"/>
    <property type="match status" value="1"/>
</dbReference>
<feature type="binding site" evidence="12">
    <location>
        <position position="20"/>
    </location>
    <ligand>
        <name>[4Fe-4S] cluster</name>
        <dbReference type="ChEBI" id="CHEBI:49883"/>
        <label>1</label>
        <note>4Fe-4S-S-AdoMet</note>
    </ligand>
</feature>
<dbReference type="CDD" id="cd01335">
    <property type="entry name" value="Radical_SAM"/>
    <property type="match status" value="1"/>
</dbReference>
<evidence type="ECO:0000313" key="14">
    <source>
        <dbReference type="EMBL" id="SHJ43834.1"/>
    </source>
</evidence>
<feature type="binding site" evidence="12">
    <location>
        <position position="94"/>
    </location>
    <ligand>
        <name>GTP</name>
        <dbReference type="ChEBI" id="CHEBI:37565"/>
    </ligand>
</feature>
<dbReference type="AlphaFoldDB" id="A0A1M6JAW5"/>
<feature type="binding site" evidence="12">
    <location>
        <position position="253"/>
    </location>
    <ligand>
        <name>[4Fe-4S] cluster</name>
        <dbReference type="ChEBI" id="CHEBI:49883"/>
        <label>2</label>
        <note>4Fe-4S-substrate</note>
    </ligand>
</feature>
<dbReference type="EC" id="4.1.99.22" evidence="1 12"/>
<reference evidence="15" key="1">
    <citation type="submission" date="2016-11" db="EMBL/GenBank/DDBJ databases">
        <authorList>
            <person name="Varghese N."/>
            <person name="Submissions S."/>
        </authorList>
    </citation>
    <scope>NUCLEOTIDE SEQUENCE [LARGE SCALE GENOMIC DNA]</scope>
    <source>
        <strain evidence="15">DSM 17957</strain>
    </source>
</reference>
<comment type="subunit">
    <text evidence="12">Monomer and homodimer.</text>
</comment>
<feature type="binding site" evidence="12">
    <location>
        <position position="67"/>
    </location>
    <ligand>
        <name>S-adenosyl-L-methionine</name>
        <dbReference type="ChEBI" id="CHEBI:59789"/>
    </ligand>
</feature>
<evidence type="ECO:0000256" key="1">
    <source>
        <dbReference type="ARBA" id="ARBA00012167"/>
    </source>
</evidence>
<sequence length="321" mass="36300">MEDTLGRSINYLRISVTDLCNMRCRYCMPEEGIRKKEQNEILSLEEIFQVVKAASELGVNKVRITGGEPLVRKDLLKLIENIASLDAVKDLALTTNGTMLKKYARDLKEAGLKRVNVSLDTLDEGKYREITRGGHLSNVLEGLEEVKRVGLLPLKINVVLIGGFNDSEIREFVQWTAEEPIDVRFIELMPIGQAAGWAKTNFISNNTVKDRIPELMPIYTGDKSSPAKYYRLPNGKGKVGLINPISSHFCKYCNRMRLTADGRLKPCLHSNEEIDVKLALRNGVRDLKQLMEQAILEKPAQHTLNDQDNKPIYRDMFRIGG</sequence>
<keyword evidence="9 12" id="KW-0501">Molybdenum cofactor biosynthesis</keyword>
<dbReference type="PROSITE" id="PS51918">
    <property type="entry name" value="RADICAL_SAM"/>
    <property type="match status" value="1"/>
</dbReference>
<dbReference type="GO" id="GO:1904047">
    <property type="term" value="F:S-adenosyl-L-methionine binding"/>
    <property type="evidence" value="ECO:0007669"/>
    <property type="project" value="UniProtKB-UniRule"/>
</dbReference>
<dbReference type="PANTHER" id="PTHR22960">
    <property type="entry name" value="MOLYBDOPTERIN COFACTOR SYNTHESIS PROTEIN A"/>
    <property type="match status" value="1"/>
</dbReference>
<dbReference type="InterPro" id="IPR040064">
    <property type="entry name" value="MoaA-like"/>
</dbReference>
<dbReference type="GO" id="GO:0005525">
    <property type="term" value="F:GTP binding"/>
    <property type="evidence" value="ECO:0007669"/>
    <property type="project" value="UniProtKB-UniRule"/>
</dbReference>
<evidence type="ECO:0000256" key="8">
    <source>
        <dbReference type="ARBA" id="ARBA00023134"/>
    </source>
</evidence>
<proteinExistence type="inferred from homology"/>
<dbReference type="Gene3D" id="3.20.20.70">
    <property type="entry name" value="Aldolase class I"/>
    <property type="match status" value="1"/>
</dbReference>
<keyword evidence="7 12" id="KW-0411">Iron-sulfur</keyword>
<feature type="domain" description="Radical SAM core" evidence="13">
    <location>
        <begin position="4"/>
        <end position="222"/>
    </location>
</feature>
<dbReference type="InterPro" id="IPR000385">
    <property type="entry name" value="MoaA_NifB_PqqE_Fe-S-bd_CS"/>
</dbReference>
<dbReference type="RefSeq" id="WP_110941223.1">
    <property type="nucleotide sequence ID" value="NZ_FQZV01000025.1"/>
</dbReference>
<comment type="function">
    <text evidence="12">Catalyzes the cyclization of GTP to (8S)-3',8-cyclo-7,8-dihydroguanosine 5'-triphosphate.</text>
</comment>
<dbReference type="InterPro" id="IPR006638">
    <property type="entry name" value="Elp3/MiaA/NifB-like_rSAM"/>
</dbReference>
<protein>
    <recommendedName>
        <fullName evidence="1 12">GTP 3',8-cyclase</fullName>
        <ecNumber evidence="1 12">4.1.99.22</ecNumber>
    </recommendedName>
    <alternativeName>
        <fullName evidence="12">Molybdenum cofactor biosynthesis protein A</fullName>
    </alternativeName>
</protein>
<organism evidence="14 15">
    <name type="scientific">Geosporobacter subterraneus DSM 17957</name>
    <dbReference type="NCBI Taxonomy" id="1121919"/>
    <lineage>
        <taxon>Bacteria</taxon>
        <taxon>Bacillati</taxon>
        <taxon>Bacillota</taxon>
        <taxon>Clostridia</taxon>
        <taxon>Peptostreptococcales</taxon>
        <taxon>Thermotaleaceae</taxon>
        <taxon>Geosporobacter</taxon>
    </lineage>
</organism>
<evidence type="ECO:0000256" key="2">
    <source>
        <dbReference type="ARBA" id="ARBA00022485"/>
    </source>
</evidence>